<proteinExistence type="predicted"/>
<evidence type="ECO:0000259" key="2">
    <source>
        <dbReference type="Pfam" id="PF00571"/>
    </source>
</evidence>
<feature type="compositionally biased region" description="Basic residues" evidence="1">
    <location>
        <begin position="744"/>
        <end position="761"/>
    </location>
</feature>
<feature type="domain" description="CBS" evidence="2">
    <location>
        <begin position="909"/>
        <end position="945"/>
    </location>
</feature>
<feature type="compositionally biased region" description="Acidic residues" evidence="1">
    <location>
        <begin position="1109"/>
        <end position="1124"/>
    </location>
</feature>
<evidence type="ECO:0000313" key="3">
    <source>
        <dbReference type="EMBL" id="GMH55554.1"/>
    </source>
</evidence>
<reference evidence="3" key="1">
    <citation type="submission" date="2022-07" db="EMBL/GenBank/DDBJ databases">
        <title>Genome analysis of Parmales, a sister group of diatoms, reveals the evolutionary specialization of diatoms from phago-mixotrophs to photoautotrophs.</title>
        <authorList>
            <person name="Ban H."/>
            <person name="Sato S."/>
            <person name="Yoshikawa S."/>
            <person name="Kazumasa Y."/>
            <person name="Nakamura Y."/>
            <person name="Ichinomiya M."/>
            <person name="Saitoh K."/>
            <person name="Sato N."/>
            <person name="Blanc-Mathieu R."/>
            <person name="Endo H."/>
            <person name="Kuwata A."/>
            <person name="Ogata H."/>
        </authorList>
    </citation>
    <scope>NUCLEOTIDE SEQUENCE</scope>
</reference>
<organism evidence="3 4">
    <name type="scientific">Triparma retinervis</name>
    <dbReference type="NCBI Taxonomy" id="2557542"/>
    <lineage>
        <taxon>Eukaryota</taxon>
        <taxon>Sar</taxon>
        <taxon>Stramenopiles</taxon>
        <taxon>Ochrophyta</taxon>
        <taxon>Bolidophyceae</taxon>
        <taxon>Parmales</taxon>
        <taxon>Triparmaceae</taxon>
        <taxon>Triparma</taxon>
    </lineage>
</organism>
<protein>
    <recommendedName>
        <fullName evidence="2">CBS domain-containing protein</fullName>
    </recommendedName>
</protein>
<dbReference type="OrthoDB" id="201133at2759"/>
<feature type="region of interest" description="Disordered" evidence="1">
    <location>
        <begin position="735"/>
        <end position="795"/>
    </location>
</feature>
<accession>A0A9W6ZS39</accession>
<feature type="region of interest" description="Disordered" evidence="1">
    <location>
        <begin position="485"/>
        <end position="508"/>
    </location>
</feature>
<dbReference type="InterPro" id="IPR046342">
    <property type="entry name" value="CBS_dom_sf"/>
</dbReference>
<feature type="compositionally biased region" description="Basic and acidic residues" evidence="1">
    <location>
        <begin position="971"/>
        <end position="987"/>
    </location>
</feature>
<feature type="compositionally biased region" description="Acidic residues" evidence="1">
    <location>
        <begin position="960"/>
        <end position="970"/>
    </location>
</feature>
<feature type="compositionally biased region" description="Low complexity" evidence="1">
    <location>
        <begin position="763"/>
        <end position="776"/>
    </location>
</feature>
<comment type="caution">
    <text evidence="3">The sequence shown here is derived from an EMBL/GenBank/DDBJ whole genome shotgun (WGS) entry which is preliminary data.</text>
</comment>
<evidence type="ECO:0000256" key="1">
    <source>
        <dbReference type="SAM" id="MobiDB-lite"/>
    </source>
</evidence>
<feature type="compositionally biased region" description="Basic and acidic residues" evidence="1">
    <location>
        <begin position="485"/>
        <end position="505"/>
    </location>
</feature>
<dbReference type="EMBL" id="BRXZ01000847">
    <property type="protein sequence ID" value="GMH55554.1"/>
    <property type="molecule type" value="Genomic_DNA"/>
</dbReference>
<dbReference type="Pfam" id="PF00571">
    <property type="entry name" value="CBS"/>
    <property type="match status" value="1"/>
</dbReference>
<keyword evidence="4" id="KW-1185">Reference proteome</keyword>
<feature type="region of interest" description="Disordered" evidence="1">
    <location>
        <begin position="1021"/>
        <end position="1061"/>
    </location>
</feature>
<feature type="region of interest" description="Disordered" evidence="1">
    <location>
        <begin position="959"/>
        <end position="987"/>
    </location>
</feature>
<dbReference type="Proteomes" id="UP001165082">
    <property type="component" value="Unassembled WGS sequence"/>
</dbReference>
<dbReference type="InterPro" id="IPR000644">
    <property type="entry name" value="CBS_dom"/>
</dbReference>
<feature type="region of interest" description="Disordered" evidence="1">
    <location>
        <begin position="1103"/>
        <end position="1124"/>
    </location>
</feature>
<evidence type="ECO:0000313" key="4">
    <source>
        <dbReference type="Proteomes" id="UP001165082"/>
    </source>
</evidence>
<name>A0A9W6ZS39_9STRA</name>
<dbReference type="SUPFAM" id="SSF54631">
    <property type="entry name" value="CBS-domain pair"/>
    <property type="match status" value="1"/>
</dbReference>
<feature type="region of interest" description="Disordered" evidence="1">
    <location>
        <begin position="422"/>
        <end position="458"/>
    </location>
</feature>
<dbReference type="AlphaFoldDB" id="A0A9W6ZS39"/>
<feature type="compositionally biased region" description="Low complexity" evidence="1">
    <location>
        <begin position="426"/>
        <end position="435"/>
    </location>
</feature>
<sequence length="1124" mass="124432">MGAGYSQAMSDGGFSMHPNDAPIFDNIQEYQKCKLSALNESFDTWKDIYNSKRLVTFDEFDEIFGHILGDPEEYFGVFTGDDVKKRAKAKAMAMAQLRKMHGNDSLKLGVPAPDRRRTRARSGSNMMRSSFSSAGGSISGASGSFQGHPNSAQNMSIAQMAMNMVNATKMGDKGQPRISSAQIDKYKRGAMIDVFDVFAILALLCNEEVEPKLTFLFVFFGRNGSKHGGLDYKQFGDLIDRITSAVYKLLGNFPPDKKYSEMVVLNLYGKKGHMHREVMTFTEIWEWCQDEVEVANYLQKVFQFSLTSNSMYKQEVAVNTDSYLQNSKLMGGDSDDEDGSGIEKARPPLWNELVKGMATKAWWEDLPTVRGKDMNLCVLRQMWEKDKVALAIFAGKKYQGIVDSMDLADKLVKAWDEGEKRSVSNLQQQQQQKHLLQLKDRESGGKMQNEPGKRDRRRNAAVMIDHTQAFANIAADFCYEAVSGKEGKEEEGNGKRSKRGGDHNGRKTSAFDYSIATEPLMGQVGEIDKGAGAGAGAGRDKEEIEDKIKKALHLTRKAASLSKPCLSTEFVYSMLYRFACGANNVLVASHVSNDPSSYIHIICHGELAGWISRRSELLGEALNTSLMKQRHLVRVPLVVRSKENAKTAFEKMTERKCNSAAIIDEFTDSFVAEIRIDDIRNLARKGGGFGKEGEGGNKSESRRASEAIIKNFNPNEVARAMRETIVAREQSAMMAAAAANHSRDSHRGHHLSPGISKRHFNNKGGRSPSPKSSPKLGGRKLTGRGGEGEGRVAPVVGNRAGDDMILTGNVEDDATHLIKFGGLLLPVCSYLIETECGEEYEVKMRKEELSAMSFKFEGFRGRSYKRKSMVEATCDAFKTGIGPKGRERRRTRMMLLQKKTGSLLIGKGKVIKIMAAEKKGRVFITDSAGRPVGVVTINDICRLVLKNCEEDVVKLLNAKDEDEDEEEEDIEAKKVTGEEAAKKEEIEKRMQLSKEAAEQHNNKAEAGSMIDKLLARPTMTGMRGKTDAVGGRPEGAVEDVSGASEPDTKTEKRVSLLQQDQRPSISVLYEMNDNKLNTGGGGRVRADTGQLEDVITLPATRNRMASLVLEEEEEEDDEGDDDDE</sequence>
<feature type="region of interest" description="Disordered" evidence="1">
    <location>
        <begin position="104"/>
        <end position="129"/>
    </location>
</feature>
<gene>
    <name evidence="3" type="ORF">TrRE_jg3562</name>
</gene>